<protein>
    <submittedName>
        <fullName evidence="2">ASAP1</fullName>
    </submittedName>
</protein>
<accession>A0ABY6JVV4</accession>
<dbReference type="InterPro" id="IPR004148">
    <property type="entry name" value="BAR_dom"/>
</dbReference>
<name>A0ABY6JVV4_9ARAC</name>
<keyword evidence="3" id="KW-1185">Reference proteome</keyword>
<dbReference type="InterPro" id="IPR043593">
    <property type="entry name" value="ASAP"/>
</dbReference>
<dbReference type="SUPFAM" id="SSF103657">
    <property type="entry name" value="BAR/IMD domain-like"/>
    <property type="match status" value="1"/>
</dbReference>
<feature type="domain" description="BAR" evidence="1">
    <location>
        <begin position="31"/>
        <end position="154"/>
    </location>
</feature>
<organism evidence="2 3">
    <name type="scientific">Cordylochernes scorpioides</name>
    <dbReference type="NCBI Taxonomy" id="51811"/>
    <lineage>
        <taxon>Eukaryota</taxon>
        <taxon>Metazoa</taxon>
        <taxon>Ecdysozoa</taxon>
        <taxon>Arthropoda</taxon>
        <taxon>Chelicerata</taxon>
        <taxon>Arachnida</taxon>
        <taxon>Pseudoscorpiones</taxon>
        <taxon>Cheliferoidea</taxon>
        <taxon>Chernetidae</taxon>
        <taxon>Cordylochernes</taxon>
    </lineage>
</organism>
<dbReference type="PANTHER" id="PTHR45854">
    <property type="entry name" value="ASAP FAMILY MEMBER"/>
    <property type="match status" value="1"/>
</dbReference>
<dbReference type="EMBL" id="CP092863">
    <property type="protein sequence ID" value="UYV60128.1"/>
    <property type="molecule type" value="Genomic_DNA"/>
</dbReference>
<evidence type="ECO:0000313" key="2">
    <source>
        <dbReference type="EMBL" id="UYV60128.1"/>
    </source>
</evidence>
<proteinExistence type="predicted"/>
<reference evidence="2 3" key="1">
    <citation type="submission" date="2022-01" db="EMBL/GenBank/DDBJ databases">
        <title>A chromosomal length assembly of Cordylochernes scorpioides.</title>
        <authorList>
            <person name="Zeh D."/>
            <person name="Zeh J."/>
        </authorList>
    </citation>
    <scope>NUCLEOTIDE SEQUENCE [LARGE SCALE GENOMIC DNA]</scope>
    <source>
        <strain evidence="2">IN4F17</strain>
        <tissue evidence="2">Whole Body</tissue>
    </source>
</reference>
<dbReference type="InterPro" id="IPR027267">
    <property type="entry name" value="AH/BAR_dom_sf"/>
</dbReference>
<sequence>MTASSHHYLSQEFYFWKPAVFHDNTLDFDRDGLNKMKKAIKSIFNSGNTHVDNEVFLSRALDRLGVNAMTKDLEPDIGAAFIKFSIVTKELSALMKTLMQNLNNIIMFPLDNLLKGDLRGVKGDLKRPFDKAWRDYETKMSKIEKEKKQQAKEAGLIRTEISPAEVAEEMEKERKMFQLQMCEVQLHITVTG</sequence>
<dbReference type="Pfam" id="PF16746">
    <property type="entry name" value="BAR_3"/>
    <property type="match status" value="1"/>
</dbReference>
<gene>
    <name evidence="2" type="ORF">LAZ67_1000055</name>
</gene>
<dbReference type="PANTHER" id="PTHR45854:SF3">
    <property type="entry name" value="ARFGAP WITH SH3 DOMAIN, ANK REPEAT AND PH DOMAIN-CONTAINING PROTEIN"/>
    <property type="match status" value="1"/>
</dbReference>
<dbReference type="Gene3D" id="1.20.1270.60">
    <property type="entry name" value="Arfaptin homology (AH) domain/BAR domain"/>
    <property type="match status" value="1"/>
</dbReference>
<evidence type="ECO:0000313" key="3">
    <source>
        <dbReference type="Proteomes" id="UP001235939"/>
    </source>
</evidence>
<dbReference type="Proteomes" id="UP001235939">
    <property type="component" value="Chromosome 01"/>
</dbReference>
<evidence type="ECO:0000259" key="1">
    <source>
        <dbReference type="Pfam" id="PF16746"/>
    </source>
</evidence>